<evidence type="ECO:0000256" key="1">
    <source>
        <dbReference type="SAM" id="Phobius"/>
    </source>
</evidence>
<keyword evidence="1" id="KW-0472">Membrane</keyword>
<organism evidence="2">
    <name type="scientific">Darwinula stevensoni</name>
    <dbReference type="NCBI Taxonomy" id="69355"/>
    <lineage>
        <taxon>Eukaryota</taxon>
        <taxon>Metazoa</taxon>
        <taxon>Ecdysozoa</taxon>
        <taxon>Arthropoda</taxon>
        <taxon>Crustacea</taxon>
        <taxon>Oligostraca</taxon>
        <taxon>Ostracoda</taxon>
        <taxon>Podocopa</taxon>
        <taxon>Podocopida</taxon>
        <taxon>Darwinulocopina</taxon>
        <taxon>Darwinuloidea</taxon>
        <taxon>Darwinulidae</taxon>
        <taxon>Darwinula</taxon>
    </lineage>
</organism>
<reference evidence="2" key="1">
    <citation type="submission" date="2020-11" db="EMBL/GenBank/DDBJ databases">
        <authorList>
            <person name="Tran Van P."/>
        </authorList>
    </citation>
    <scope>NUCLEOTIDE SEQUENCE</scope>
</reference>
<evidence type="ECO:0000313" key="2">
    <source>
        <dbReference type="EMBL" id="CAD7243160.1"/>
    </source>
</evidence>
<keyword evidence="1" id="KW-0812">Transmembrane</keyword>
<feature type="transmembrane region" description="Helical" evidence="1">
    <location>
        <begin position="99"/>
        <end position="117"/>
    </location>
</feature>
<dbReference type="AlphaFoldDB" id="A0A7R8X3L1"/>
<keyword evidence="1" id="KW-1133">Transmembrane helix</keyword>
<keyword evidence="3" id="KW-1185">Reference proteome</keyword>
<proteinExistence type="predicted"/>
<accession>A0A7R8X3L1</accession>
<gene>
    <name evidence="2" type="ORF">DSTB1V02_LOCUS3093</name>
</gene>
<dbReference type="Proteomes" id="UP000677054">
    <property type="component" value="Unassembled WGS sequence"/>
</dbReference>
<protein>
    <submittedName>
        <fullName evidence="2">Uncharacterized protein</fullName>
    </submittedName>
</protein>
<dbReference type="EMBL" id="CAJPEV010000377">
    <property type="protein sequence ID" value="CAG0884632.1"/>
    <property type="molecule type" value="Genomic_DNA"/>
</dbReference>
<name>A0A7R8X3L1_9CRUS</name>
<evidence type="ECO:0000313" key="3">
    <source>
        <dbReference type="Proteomes" id="UP000677054"/>
    </source>
</evidence>
<dbReference type="EMBL" id="LR899894">
    <property type="protein sequence ID" value="CAD7243160.1"/>
    <property type="molecule type" value="Genomic_DNA"/>
</dbReference>
<sequence length="146" mass="16050">MVGESAVTSSVGLSHFPFSLGSPRHEPPTMLTSKPSASSVGPLLQQFTMLATAVQNQLIIDLRFYGVKNVRLRTFCNLPQEETEENLCVKEEKKPKRTWILVTVVAVALGNAFPLGYHLTVLNAPQEAAMQSVLEGPLRDGLKNFR</sequence>